<evidence type="ECO:0000256" key="1">
    <source>
        <dbReference type="SAM" id="MobiDB-lite"/>
    </source>
</evidence>
<proteinExistence type="predicted"/>
<gene>
    <name evidence="2" type="ORF">NITHO_4340008</name>
</gene>
<name>I4EK11_9BACT</name>
<dbReference type="Proteomes" id="UP000004221">
    <property type="component" value="Unassembled WGS sequence"/>
</dbReference>
<sequence>MKAAAELPPDVPTNGRTMGDPNAPVKIVEWGDYQ</sequence>
<reference evidence="2 3" key="1">
    <citation type="journal article" date="2012" name="ISME J.">
        <title>Nitrification expanded: discovery, physiology and genomics of a nitrite-oxidizing bacterium from the phylum Chloroflexi.</title>
        <authorList>
            <person name="Sorokin D.Y."/>
            <person name="Lucker S."/>
            <person name="Vejmelkova D."/>
            <person name="Kostrikina N.A."/>
            <person name="Kleerebezem R."/>
            <person name="Rijpstra W.I."/>
            <person name="Damste J.S."/>
            <person name="Le Paslier D."/>
            <person name="Muyzer G."/>
            <person name="Wagner M."/>
            <person name="van Loosdrecht M.C."/>
            <person name="Daims H."/>
        </authorList>
    </citation>
    <scope>NUCLEOTIDE SEQUENCE [LARGE SCALE GENOMIC DNA]</scope>
    <source>
        <strain evidence="3">none</strain>
    </source>
</reference>
<organism evidence="2 3">
    <name type="scientific">Nitrolancea hollandica Lb</name>
    <dbReference type="NCBI Taxonomy" id="1129897"/>
    <lineage>
        <taxon>Bacteria</taxon>
        <taxon>Pseudomonadati</taxon>
        <taxon>Thermomicrobiota</taxon>
        <taxon>Thermomicrobia</taxon>
        <taxon>Sphaerobacterales</taxon>
        <taxon>Sphaerobacterineae</taxon>
        <taxon>Sphaerobacteraceae</taxon>
        <taxon>Nitrolancea</taxon>
    </lineage>
</organism>
<protein>
    <submittedName>
        <fullName evidence="2">Uncharacterized protein</fullName>
    </submittedName>
</protein>
<dbReference type="AlphaFoldDB" id="I4EK11"/>
<evidence type="ECO:0000313" key="3">
    <source>
        <dbReference type="Proteomes" id="UP000004221"/>
    </source>
</evidence>
<dbReference type="EMBL" id="CAGS01000373">
    <property type="protein sequence ID" value="CCF85023.1"/>
    <property type="molecule type" value="Genomic_DNA"/>
</dbReference>
<accession>I4EK11</accession>
<keyword evidence="3" id="KW-1185">Reference proteome</keyword>
<feature type="region of interest" description="Disordered" evidence="1">
    <location>
        <begin position="1"/>
        <end position="23"/>
    </location>
</feature>
<comment type="caution">
    <text evidence="2">The sequence shown here is derived from an EMBL/GenBank/DDBJ whole genome shotgun (WGS) entry which is preliminary data.</text>
</comment>
<evidence type="ECO:0000313" key="2">
    <source>
        <dbReference type="EMBL" id="CCF85023.1"/>
    </source>
</evidence>
<dbReference type="Gene3D" id="3.40.30.10">
    <property type="entry name" value="Glutaredoxin"/>
    <property type="match status" value="1"/>
</dbReference>